<evidence type="ECO:0000313" key="6">
    <source>
        <dbReference type="Proteomes" id="UP000029925"/>
    </source>
</evidence>
<dbReference type="InterPro" id="IPR001537">
    <property type="entry name" value="SpoU_MeTrfase"/>
</dbReference>
<dbReference type="Proteomes" id="UP000064525">
    <property type="component" value="Chromosome I"/>
</dbReference>
<keyword evidence="1 4" id="KW-0489">Methyltransferase</keyword>
<evidence type="ECO:0000259" key="3">
    <source>
        <dbReference type="SMART" id="SM00967"/>
    </source>
</evidence>
<dbReference type="CDD" id="cd18095">
    <property type="entry name" value="SpoU-like_rRNA-MTase"/>
    <property type="match status" value="1"/>
</dbReference>
<dbReference type="InterPro" id="IPR029026">
    <property type="entry name" value="tRNA_m1G_MTases_N"/>
</dbReference>
<dbReference type="GO" id="GO:0005829">
    <property type="term" value="C:cytosol"/>
    <property type="evidence" value="ECO:0007669"/>
    <property type="project" value="TreeGrafter"/>
</dbReference>
<evidence type="ECO:0000256" key="2">
    <source>
        <dbReference type="ARBA" id="ARBA00022679"/>
    </source>
</evidence>
<accession>A0A099UDY1</accession>
<dbReference type="GO" id="GO:0003723">
    <property type="term" value="F:RNA binding"/>
    <property type="evidence" value="ECO:0007669"/>
    <property type="project" value="InterPro"/>
</dbReference>
<dbReference type="KEGG" id="hty:BN2458_PEG0949"/>
<organism evidence="4 7">
    <name type="scientific">Helicobacter typhlonius</name>
    <dbReference type="NCBI Taxonomy" id="76936"/>
    <lineage>
        <taxon>Bacteria</taxon>
        <taxon>Pseudomonadati</taxon>
        <taxon>Campylobacterota</taxon>
        <taxon>Epsilonproteobacteria</taxon>
        <taxon>Campylobacterales</taxon>
        <taxon>Helicobacteraceae</taxon>
        <taxon>Helicobacter</taxon>
    </lineage>
</organism>
<dbReference type="AlphaFoldDB" id="A0A099UDY1"/>
<evidence type="ECO:0000313" key="5">
    <source>
        <dbReference type="EMBL" id="TLD77920.1"/>
    </source>
</evidence>
<keyword evidence="6" id="KW-1185">Reference proteome</keyword>
<evidence type="ECO:0000313" key="7">
    <source>
        <dbReference type="Proteomes" id="UP000064525"/>
    </source>
</evidence>
<keyword evidence="2 4" id="KW-0808">Transferase</keyword>
<dbReference type="SMART" id="SM00967">
    <property type="entry name" value="SpoU_sub_bind"/>
    <property type="match status" value="1"/>
</dbReference>
<dbReference type="Proteomes" id="UP000029925">
    <property type="component" value="Unassembled WGS sequence"/>
</dbReference>
<reference evidence="4" key="2">
    <citation type="submission" date="2015-11" db="EMBL/GenBank/DDBJ databases">
        <authorList>
            <person name="Zhang Y."/>
            <person name="Guo Z."/>
        </authorList>
    </citation>
    <scope>NUCLEOTIDE SEQUENCE</scope>
    <source>
        <strain evidence="4">1</strain>
    </source>
</reference>
<dbReference type="SUPFAM" id="SSF55315">
    <property type="entry name" value="L30e-like"/>
    <property type="match status" value="1"/>
</dbReference>
<dbReference type="PANTHER" id="PTHR46429">
    <property type="entry name" value="23S RRNA (GUANOSINE-2'-O-)-METHYLTRANSFERASE RLMB"/>
    <property type="match status" value="1"/>
</dbReference>
<dbReference type="InterPro" id="IPR029064">
    <property type="entry name" value="Ribosomal_eL30-like_sf"/>
</dbReference>
<dbReference type="RefSeq" id="WP_034342925.1">
    <property type="nucleotide sequence ID" value="NZ_CAOJBX010000004.1"/>
</dbReference>
<dbReference type="Gene3D" id="3.40.1280.10">
    <property type="match status" value="1"/>
</dbReference>
<dbReference type="Gene3D" id="3.30.1330.30">
    <property type="match status" value="1"/>
</dbReference>
<dbReference type="PATRIC" id="fig|76936.10.peg.928"/>
<evidence type="ECO:0000313" key="4">
    <source>
        <dbReference type="EMBL" id="CUU39834.1"/>
    </source>
</evidence>
<dbReference type="GO" id="GO:0032259">
    <property type="term" value="P:methylation"/>
    <property type="evidence" value="ECO:0007669"/>
    <property type="project" value="UniProtKB-KW"/>
</dbReference>
<evidence type="ECO:0000256" key="1">
    <source>
        <dbReference type="ARBA" id="ARBA00022603"/>
    </source>
</evidence>
<dbReference type="InterPro" id="IPR029028">
    <property type="entry name" value="Alpha/beta_knot_MTases"/>
</dbReference>
<dbReference type="InterPro" id="IPR013123">
    <property type="entry name" value="SpoU_subst-bd"/>
</dbReference>
<dbReference type="EMBL" id="JRPF02000013">
    <property type="protein sequence ID" value="TLD77920.1"/>
    <property type="molecule type" value="Genomic_DNA"/>
</dbReference>
<dbReference type="EMBL" id="LN907858">
    <property type="protein sequence ID" value="CUU39834.1"/>
    <property type="molecule type" value="Genomic_DNA"/>
</dbReference>
<reference evidence="5 6" key="1">
    <citation type="journal article" date="2014" name="Genome Announc.">
        <title>Draft genome sequences of eight enterohepatic helicobacter species isolated from both laboratory and wild rodents.</title>
        <authorList>
            <person name="Sheh A."/>
            <person name="Shen Z."/>
            <person name="Fox J.G."/>
        </authorList>
    </citation>
    <scope>NUCLEOTIDE SEQUENCE [LARGE SCALE GENOMIC DNA]</scope>
    <source>
        <strain evidence="5 6">MIT 98-6810</strain>
    </source>
</reference>
<sequence>MIIYGKQPVLYALETCAWRMEEIYLAKEVPKEIFAQCAKLNKPIKRLDSKKAQALARGGNHQGILARITPPNPASFEELKSKDSLLVLCEISDVGNIGSIFRTAYALGVGGVIISLPSLSQKALESIARLSSGAFLHMPYGVFSHIFDIINELKNANFMLLGADMQGQEHCEIEKKWALFLGSESQGLSGRLKHKLDTMLSIKMAHDFNSLNVSVATGILIDRINNAKRF</sequence>
<dbReference type="Pfam" id="PF08032">
    <property type="entry name" value="SpoU_sub_bind"/>
    <property type="match status" value="1"/>
</dbReference>
<dbReference type="GeneID" id="78151181"/>
<dbReference type="PANTHER" id="PTHR46429:SF1">
    <property type="entry name" value="23S RRNA (GUANOSINE-2'-O-)-METHYLTRANSFERASE RLMB"/>
    <property type="match status" value="1"/>
</dbReference>
<dbReference type="NCBIfam" id="TIGR00186">
    <property type="entry name" value="rRNA_methyl_3"/>
    <property type="match status" value="1"/>
</dbReference>
<dbReference type="GO" id="GO:0006396">
    <property type="term" value="P:RNA processing"/>
    <property type="evidence" value="ECO:0007669"/>
    <property type="project" value="InterPro"/>
</dbReference>
<dbReference type="Pfam" id="PF00588">
    <property type="entry name" value="SpoU_methylase"/>
    <property type="match status" value="1"/>
</dbReference>
<dbReference type="InterPro" id="IPR004441">
    <property type="entry name" value="rRNA_MeTrfase_TrmH"/>
</dbReference>
<proteinExistence type="predicted"/>
<reference evidence="7" key="3">
    <citation type="submission" date="2015-11" db="EMBL/GenBank/DDBJ databases">
        <authorList>
            <person name="Anvar S.Y."/>
        </authorList>
    </citation>
    <scope>NUCLEOTIDE SEQUENCE [LARGE SCALE GENOMIC DNA]</scope>
</reference>
<gene>
    <name evidence="5" type="primary">rlmB</name>
    <name evidence="4" type="ORF">BN2458_PEG0949</name>
    <name evidence="5" type="ORF">LS75_008550</name>
</gene>
<feature type="domain" description="RNA 2-O ribose methyltransferase substrate binding" evidence="3">
    <location>
        <begin position="2"/>
        <end position="74"/>
    </location>
</feature>
<dbReference type="EC" id="2.1.1.-" evidence="4"/>
<protein>
    <submittedName>
        <fullName evidence="5">23S rRNA (Guanosine(2251)-2'-O)-methyltransferase RlmB</fullName>
    </submittedName>
    <submittedName>
        <fullName evidence="4">23S rRNA (Guanosine-2'-O-)-methyltransferase rlmB</fullName>
        <ecNumber evidence="4">2.1.1.-</ecNumber>
    </submittedName>
</protein>
<dbReference type="GO" id="GO:0008173">
    <property type="term" value="F:RNA methyltransferase activity"/>
    <property type="evidence" value="ECO:0007669"/>
    <property type="project" value="InterPro"/>
</dbReference>
<dbReference type="STRING" id="76936.BN2458_PEG0949"/>
<name>A0A099UDY1_9HELI</name>
<dbReference type="SUPFAM" id="SSF75217">
    <property type="entry name" value="alpha/beta knot"/>
    <property type="match status" value="1"/>
</dbReference>
<dbReference type="OrthoDB" id="9785673at2"/>